<gene>
    <name evidence="16" type="ORF">DMB65_11580</name>
</gene>
<dbReference type="PROSITE" id="PS50901">
    <property type="entry name" value="FTSK"/>
    <property type="match status" value="1"/>
</dbReference>
<evidence type="ECO:0000256" key="10">
    <source>
        <dbReference type="ARBA" id="ARBA00023125"/>
    </source>
</evidence>
<keyword evidence="9 14" id="KW-1133">Transmembrane helix</keyword>
<evidence type="ECO:0000256" key="6">
    <source>
        <dbReference type="ARBA" id="ARBA00022741"/>
    </source>
</evidence>
<keyword evidence="12" id="KW-0131">Cell cycle</keyword>
<evidence type="ECO:0000256" key="8">
    <source>
        <dbReference type="ARBA" id="ARBA00022840"/>
    </source>
</evidence>
<organism evidence="16 17">
    <name type="scientific">Flavobacterium cheongpyeongense</name>
    <dbReference type="NCBI Taxonomy" id="2212651"/>
    <lineage>
        <taxon>Bacteria</taxon>
        <taxon>Pseudomonadati</taxon>
        <taxon>Bacteroidota</taxon>
        <taxon>Flavobacteriia</taxon>
        <taxon>Flavobacteriales</taxon>
        <taxon>Flavobacteriaceae</taxon>
        <taxon>Flavobacterium</taxon>
    </lineage>
</organism>
<evidence type="ECO:0000256" key="14">
    <source>
        <dbReference type="SAM" id="Phobius"/>
    </source>
</evidence>
<dbReference type="RefSeq" id="WP_110306812.1">
    <property type="nucleotide sequence ID" value="NZ_QJHK01000009.1"/>
</dbReference>
<dbReference type="Pfam" id="PF13491">
    <property type="entry name" value="FtsK_4TM"/>
    <property type="match status" value="1"/>
</dbReference>
<evidence type="ECO:0000256" key="1">
    <source>
        <dbReference type="ARBA" id="ARBA00004651"/>
    </source>
</evidence>
<dbReference type="InterPro" id="IPR036390">
    <property type="entry name" value="WH_DNA-bd_sf"/>
</dbReference>
<dbReference type="SUPFAM" id="SSF52540">
    <property type="entry name" value="P-loop containing nucleoside triphosphate hydrolases"/>
    <property type="match status" value="1"/>
</dbReference>
<dbReference type="InterPro" id="IPR002543">
    <property type="entry name" value="FtsK_dom"/>
</dbReference>
<dbReference type="OrthoDB" id="9807790at2"/>
<dbReference type="Proteomes" id="UP000247903">
    <property type="component" value="Unassembled WGS sequence"/>
</dbReference>
<dbReference type="EMBL" id="QJHK01000009">
    <property type="protein sequence ID" value="PXY40548.1"/>
    <property type="molecule type" value="Genomic_DNA"/>
</dbReference>
<dbReference type="InterPro" id="IPR041027">
    <property type="entry name" value="FtsK_alpha"/>
</dbReference>
<dbReference type="Gene3D" id="1.10.10.10">
    <property type="entry name" value="Winged helix-like DNA-binding domain superfamily/Winged helix DNA-binding domain"/>
    <property type="match status" value="1"/>
</dbReference>
<keyword evidence="10" id="KW-0238">DNA-binding</keyword>
<dbReference type="Pfam" id="PF17854">
    <property type="entry name" value="FtsK_alpha"/>
    <property type="match status" value="1"/>
</dbReference>
<keyword evidence="8 13" id="KW-0067">ATP-binding</keyword>
<reference evidence="16 17" key="1">
    <citation type="submission" date="2018-05" db="EMBL/GenBank/DDBJ databases">
        <title>Flavobacterium sp. strain IMCC34759, incomplete genome.</title>
        <authorList>
            <person name="Joung Y."/>
            <person name="Cho J."/>
        </authorList>
    </citation>
    <scope>NUCLEOTIDE SEQUENCE [LARGE SCALE GENOMIC DNA]</scope>
    <source>
        <strain evidence="16 17">IMCC34759</strain>
    </source>
</reference>
<keyword evidence="6 13" id="KW-0547">Nucleotide-binding</keyword>
<dbReference type="SMART" id="SM00843">
    <property type="entry name" value="Ftsk_gamma"/>
    <property type="match status" value="1"/>
</dbReference>
<dbReference type="InterPro" id="IPR050206">
    <property type="entry name" value="FtsK/SpoIIIE/SftA"/>
</dbReference>
<evidence type="ECO:0000256" key="7">
    <source>
        <dbReference type="ARBA" id="ARBA00022829"/>
    </source>
</evidence>
<proteinExistence type="inferred from homology"/>
<name>A0A2V4BNH4_9FLAO</name>
<evidence type="ECO:0000256" key="13">
    <source>
        <dbReference type="PROSITE-ProRule" id="PRU00289"/>
    </source>
</evidence>
<keyword evidence="17" id="KW-1185">Reference proteome</keyword>
<keyword evidence="4 16" id="KW-0132">Cell division</keyword>
<evidence type="ECO:0000256" key="9">
    <source>
        <dbReference type="ARBA" id="ARBA00022989"/>
    </source>
</evidence>
<dbReference type="GO" id="GO:0005886">
    <property type="term" value="C:plasma membrane"/>
    <property type="evidence" value="ECO:0007669"/>
    <property type="project" value="UniProtKB-SubCell"/>
</dbReference>
<keyword evidence="5 14" id="KW-0812">Transmembrane</keyword>
<dbReference type="PANTHER" id="PTHR22683:SF41">
    <property type="entry name" value="DNA TRANSLOCASE FTSK"/>
    <property type="match status" value="1"/>
</dbReference>
<keyword evidence="11 14" id="KW-0472">Membrane</keyword>
<feature type="binding site" evidence="13">
    <location>
        <begin position="480"/>
        <end position="487"/>
    </location>
    <ligand>
        <name>ATP</name>
        <dbReference type="ChEBI" id="CHEBI:30616"/>
    </ligand>
</feature>
<dbReference type="Gene3D" id="3.40.50.300">
    <property type="entry name" value="P-loop containing nucleotide triphosphate hydrolases"/>
    <property type="match status" value="1"/>
</dbReference>
<evidence type="ECO:0000259" key="15">
    <source>
        <dbReference type="PROSITE" id="PS50901"/>
    </source>
</evidence>
<feature type="transmembrane region" description="Helical" evidence="14">
    <location>
        <begin position="90"/>
        <end position="114"/>
    </location>
</feature>
<dbReference type="InterPro" id="IPR018541">
    <property type="entry name" value="Ftsk_gamma"/>
</dbReference>
<dbReference type="GO" id="GO:0051301">
    <property type="term" value="P:cell division"/>
    <property type="evidence" value="ECO:0007669"/>
    <property type="project" value="UniProtKB-KW"/>
</dbReference>
<dbReference type="InterPro" id="IPR036388">
    <property type="entry name" value="WH-like_DNA-bd_sf"/>
</dbReference>
<dbReference type="GO" id="GO:0003677">
    <property type="term" value="F:DNA binding"/>
    <property type="evidence" value="ECO:0007669"/>
    <property type="project" value="UniProtKB-KW"/>
</dbReference>
<dbReference type="InterPro" id="IPR025199">
    <property type="entry name" value="FtsK_4TM"/>
</dbReference>
<evidence type="ECO:0000256" key="2">
    <source>
        <dbReference type="ARBA" id="ARBA00006474"/>
    </source>
</evidence>
<evidence type="ECO:0000256" key="11">
    <source>
        <dbReference type="ARBA" id="ARBA00023136"/>
    </source>
</evidence>
<dbReference type="SUPFAM" id="SSF46785">
    <property type="entry name" value="Winged helix' DNA-binding domain"/>
    <property type="match status" value="1"/>
</dbReference>
<evidence type="ECO:0000256" key="4">
    <source>
        <dbReference type="ARBA" id="ARBA00022618"/>
    </source>
</evidence>
<dbReference type="GO" id="GO:0005524">
    <property type="term" value="F:ATP binding"/>
    <property type="evidence" value="ECO:0007669"/>
    <property type="project" value="UniProtKB-UniRule"/>
</dbReference>
<keyword evidence="3" id="KW-1003">Cell membrane</keyword>
<evidence type="ECO:0000256" key="5">
    <source>
        <dbReference type="ARBA" id="ARBA00022692"/>
    </source>
</evidence>
<sequence>MAKTTKKETTDKKNDPKADTKKFWKLSKQQNFVLGCLLVLFSIALLVAFISFYINGQWQTDQSAVSQLDDRTEVVQNWLGKFGAYLADLIVYKGFGIASFIFVRLFFLTGLFLALEMSTKKLKNTWFWDLFAIIIVSILFGFFATSAPELGGTIGFELNLFLQDYIGKTGTLLTLLFGLIVYLIFKIKVSPEKIQSYFDSTKNELKTELNTIKTAQEPESAYNLEEFAIEEEDPELDNIHLKTVDTRFEINKEALKPTISNASEIDLNPILKPVEMNINPVLETPVQHNEEFVIEKSEEEDIIEENLASRLVADFGLFDPTLDLSNYKFPTIDLLKEYSTGGITINQEELEENKNRIVDTLRNYKIEIAQIKATVGPSVTLYEIVPEAGIRISKIKSLEDDIALSLSALGIRIIAPIPGKGTIGIEVPNKNPTMVSMKSVIGSAKFQEAEMELPIALGKTISNETFVVDLAKMPHLLMAGATGQGKSVGLNAVLTSLLYKKHPAEVKFVLVDPKKVELTLFNKIERHYLAKLPDTEDAIITDNAKVVNTLNSLCVEMDNRYSLLKDAMVRNIKEYNEKFKSRKLNPEAGHRFLPYIILVVDEFADLIMTAGKEVEIPIARLAQLARAIGIHLIIATQRPSVNVITGLIKANFPARIAFRVTSKIDSRTILDTQGADQLIGRGDLLYTNGNDVVRVQCAFIDTPEVEKITDFIGSQKAYATAYLLPEFVGEDTGINLDMDISERDTLFREAAEIIVNAQQGSASLLQRKLKLGYNRAGRLIDQLEAAGIVGPFEGSKARTVNILDLSALDQFFNNEQN</sequence>
<feature type="transmembrane region" description="Helical" evidence="14">
    <location>
        <begin position="126"/>
        <end position="145"/>
    </location>
</feature>
<dbReference type="PANTHER" id="PTHR22683">
    <property type="entry name" value="SPORULATION PROTEIN RELATED"/>
    <property type="match status" value="1"/>
</dbReference>
<dbReference type="InterPro" id="IPR027417">
    <property type="entry name" value="P-loop_NTPase"/>
</dbReference>
<evidence type="ECO:0000313" key="17">
    <source>
        <dbReference type="Proteomes" id="UP000247903"/>
    </source>
</evidence>
<evidence type="ECO:0000313" key="16">
    <source>
        <dbReference type="EMBL" id="PXY40548.1"/>
    </source>
</evidence>
<accession>A0A2V4BNH4</accession>
<comment type="similarity">
    <text evidence="2">Belongs to the FtsK/SpoIIIE/SftA family.</text>
</comment>
<evidence type="ECO:0000256" key="3">
    <source>
        <dbReference type="ARBA" id="ARBA00022475"/>
    </source>
</evidence>
<keyword evidence="7" id="KW-0159">Chromosome partition</keyword>
<protein>
    <submittedName>
        <fullName evidence="16">Cell division protein FtsK</fullName>
    </submittedName>
</protein>
<dbReference type="Gene3D" id="3.30.980.40">
    <property type="match status" value="1"/>
</dbReference>
<dbReference type="GO" id="GO:0007059">
    <property type="term" value="P:chromosome segregation"/>
    <property type="evidence" value="ECO:0007669"/>
    <property type="project" value="UniProtKB-KW"/>
</dbReference>
<dbReference type="AlphaFoldDB" id="A0A2V4BNH4"/>
<comment type="caution">
    <text evidence="16">The sequence shown here is derived from an EMBL/GenBank/DDBJ whole genome shotgun (WGS) entry which is preliminary data.</text>
</comment>
<feature type="domain" description="FtsK" evidence="15">
    <location>
        <begin position="463"/>
        <end position="667"/>
    </location>
</feature>
<feature type="transmembrane region" description="Helical" evidence="14">
    <location>
        <begin position="32"/>
        <end position="54"/>
    </location>
</feature>
<dbReference type="Pfam" id="PF09397">
    <property type="entry name" value="FtsK_gamma"/>
    <property type="match status" value="1"/>
</dbReference>
<dbReference type="Pfam" id="PF01580">
    <property type="entry name" value="FtsK_SpoIIIE"/>
    <property type="match status" value="1"/>
</dbReference>
<evidence type="ECO:0000256" key="12">
    <source>
        <dbReference type="ARBA" id="ARBA00023306"/>
    </source>
</evidence>
<comment type="subcellular location">
    <subcellularLocation>
        <location evidence="1">Cell membrane</location>
        <topology evidence="1">Multi-pass membrane protein</topology>
    </subcellularLocation>
</comment>